<keyword evidence="11" id="KW-1185">Reference proteome</keyword>
<keyword evidence="6 9" id="KW-1133">Transmembrane helix</keyword>
<evidence type="ECO:0000256" key="3">
    <source>
        <dbReference type="ARBA" id="ARBA00022475"/>
    </source>
</evidence>
<feature type="transmembrane region" description="Helical" evidence="9">
    <location>
        <begin position="6"/>
        <end position="30"/>
    </location>
</feature>
<dbReference type="RefSeq" id="WP_168077590.1">
    <property type="nucleotide sequence ID" value="NZ_BAAAQJ010000003.1"/>
</dbReference>
<keyword evidence="7 9" id="KW-0472">Membrane</keyword>
<dbReference type="PANTHER" id="PTHR11795:SF445">
    <property type="entry name" value="AMINO ACID ABC TRANSPORTER PERMEASE PROTEIN"/>
    <property type="match status" value="1"/>
</dbReference>
<dbReference type="CDD" id="cd06582">
    <property type="entry name" value="TM_PBP1_LivH_like"/>
    <property type="match status" value="1"/>
</dbReference>
<dbReference type="AlphaFoldDB" id="A0A8J3LMT6"/>
<evidence type="ECO:0000256" key="2">
    <source>
        <dbReference type="ARBA" id="ARBA00022448"/>
    </source>
</evidence>
<dbReference type="InterPro" id="IPR052157">
    <property type="entry name" value="BCAA_transport_permease"/>
</dbReference>
<keyword evidence="2" id="KW-0813">Transport</keyword>
<sequence>MTKELVAALFSGLVLGSLYALMSMGLALVWGGLRVLNLTQGTLYMLGAYAAVLAGRSGLSPVIGVLLAFVIIGVLGSLLYVGPVRRVSARPDHENAVLLLTFGLATLGEYAALVAFGPQPQSVQTLVHGQFTVVGVAFPWNSIMMIIATIMLLTLLGVVMKWTRFGLASRALAQQADGAQLVGINRHRTSMLIFGISSGLAGVGGVLLSSYYFVTPYIGQNYLLLALIVTILGGLGSMSGTLYAAFLVGLIQAISSLYLGTRWSLPLLFAVIIGVLIVRPTGIAGRVAQERL</sequence>
<evidence type="ECO:0000313" key="11">
    <source>
        <dbReference type="Proteomes" id="UP000653674"/>
    </source>
</evidence>
<feature type="transmembrane region" description="Helical" evidence="9">
    <location>
        <begin position="65"/>
        <end position="84"/>
    </location>
</feature>
<evidence type="ECO:0000256" key="6">
    <source>
        <dbReference type="ARBA" id="ARBA00022989"/>
    </source>
</evidence>
<evidence type="ECO:0000256" key="7">
    <source>
        <dbReference type="ARBA" id="ARBA00023136"/>
    </source>
</evidence>
<comment type="similarity">
    <text evidence="8">Belongs to the binding-protein-dependent transport system permease family. LivHM subfamily.</text>
</comment>
<evidence type="ECO:0000313" key="10">
    <source>
        <dbReference type="EMBL" id="GIG73580.1"/>
    </source>
</evidence>
<feature type="transmembrane region" description="Helical" evidence="9">
    <location>
        <begin position="137"/>
        <end position="160"/>
    </location>
</feature>
<feature type="transmembrane region" description="Helical" evidence="9">
    <location>
        <begin position="191"/>
        <end position="212"/>
    </location>
</feature>
<dbReference type="GO" id="GO:0006865">
    <property type="term" value="P:amino acid transport"/>
    <property type="evidence" value="ECO:0007669"/>
    <property type="project" value="UniProtKB-KW"/>
</dbReference>
<name>A0A8J3LMT6_9ACTN</name>
<evidence type="ECO:0000256" key="4">
    <source>
        <dbReference type="ARBA" id="ARBA00022692"/>
    </source>
</evidence>
<gene>
    <name evidence="10" type="ORF">Pfl04_19840</name>
</gene>
<reference evidence="10" key="1">
    <citation type="submission" date="2021-01" db="EMBL/GenBank/DDBJ databases">
        <title>Whole genome shotgun sequence of Planosporangium flavigriseum NBRC 105377.</title>
        <authorList>
            <person name="Komaki H."/>
            <person name="Tamura T."/>
        </authorList>
    </citation>
    <scope>NUCLEOTIDE SEQUENCE</scope>
    <source>
        <strain evidence="10">NBRC 105377</strain>
    </source>
</reference>
<dbReference type="GO" id="GO:0022857">
    <property type="term" value="F:transmembrane transporter activity"/>
    <property type="evidence" value="ECO:0007669"/>
    <property type="project" value="InterPro"/>
</dbReference>
<comment type="caution">
    <text evidence="10">The sequence shown here is derived from an EMBL/GenBank/DDBJ whole genome shotgun (WGS) entry which is preliminary data.</text>
</comment>
<evidence type="ECO:0000256" key="5">
    <source>
        <dbReference type="ARBA" id="ARBA00022970"/>
    </source>
</evidence>
<evidence type="ECO:0000256" key="8">
    <source>
        <dbReference type="ARBA" id="ARBA00037998"/>
    </source>
</evidence>
<proteinExistence type="inferred from homology"/>
<comment type="subcellular location">
    <subcellularLocation>
        <location evidence="1">Cell membrane</location>
        <topology evidence="1">Multi-pass membrane protein</topology>
    </subcellularLocation>
</comment>
<dbReference type="InterPro" id="IPR001851">
    <property type="entry name" value="ABC_transp_permease"/>
</dbReference>
<dbReference type="EMBL" id="BONU01000010">
    <property type="protein sequence ID" value="GIG73580.1"/>
    <property type="molecule type" value="Genomic_DNA"/>
</dbReference>
<organism evidence="10 11">
    <name type="scientific">Planosporangium flavigriseum</name>
    <dbReference type="NCBI Taxonomy" id="373681"/>
    <lineage>
        <taxon>Bacteria</taxon>
        <taxon>Bacillati</taxon>
        <taxon>Actinomycetota</taxon>
        <taxon>Actinomycetes</taxon>
        <taxon>Micromonosporales</taxon>
        <taxon>Micromonosporaceae</taxon>
        <taxon>Planosporangium</taxon>
    </lineage>
</organism>
<evidence type="ECO:0000256" key="1">
    <source>
        <dbReference type="ARBA" id="ARBA00004651"/>
    </source>
</evidence>
<feature type="transmembrane region" description="Helical" evidence="9">
    <location>
        <begin position="96"/>
        <end position="117"/>
    </location>
</feature>
<dbReference type="PANTHER" id="PTHR11795">
    <property type="entry name" value="BRANCHED-CHAIN AMINO ACID TRANSPORT SYSTEM PERMEASE PROTEIN LIVH"/>
    <property type="match status" value="1"/>
</dbReference>
<feature type="transmembrane region" description="Helical" evidence="9">
    <location>
        <begin position="267"/>
        <end position="288"/>
    </location>
</feature>
<protein>
    <submittedName>
        <fullName evidence="10">Branched-chain amino acid ABC transporter permease</fullName>
    </submittedName>
</protein>
<evidence type="ECO:0000256" key="9">
    <source>
        <dbReference type="SAM" id="Phobius"/>
    </source>
</evidence>
<keyword evidence="5" id="KW-0029">Amino-acid transport</keyword>
<accession>A0A8J3LMT6</accession>
<dbReference type="Proteomes" id="UP000653674">
    <property type="component" value="Unassembled WGS sequence"/>
</dbReference>
<dbReference type="GO" id="GO:0005886">
    <property type="term" value="C:plasma membrane"/>
    <property type="evidence" value="ECO:0007669"/>
    <property type="project" value="UniProtKB-SubCell"/>
</dbReference>
<keyword evidence="4 9" id="KW-0812">Transmembrane</keyword>
<dbReference type="Pfam" id="PF02653">
    <property type="entry name" value="BPD_transp_2"/>
    <property type="match status" value="1"/>
</dbReference>
<keyword evidence="3" id="KW-1003">Cell membrane</keyword>